<evidence type="ECO:0000313" key="5">
    <source>
        <dbReference type="Proteomes" id="UP000517547"/>
    </source>
</evidence>
<feature type="transmembrane region" description="Helical" evidence="2">
    <location>
        <begin position="438"/>
        <end position="466"/>
    </location>
</feature>
<dbReference type="PROSITE" id="PS50076">
    <property type="entry name" value="DNAJ_2"/>
    <property type="match status" value="1"/>
</dbReference>
<dbReference type="RefSeq" id="WP_042937256.1">
    <property type="nucleotide sequence ID" value="NZ_JACAQE010000002.1"/>
</dbReference>
<dbReference type="Gene3D" id="1.10.287.110">
    <property type="entry name" value="DnaJ domain"/>
    <property type="match status" value="1"/>
</dbReference>
<feature type="transmembrane region" description="Helical" evidence="2">
    <location>
        <begin position="349"/>
        <end position="369"/>
    </location>
</feature>
<dbReference type="Proteomes" id="UP000517547">
    <property type="component" value="Unassembled WGS sequence"/>
</dbReference>
<feature type="transmembrane region" description="Helical" evidence="2">
    <location>
        <begin position="381"/>
        <end position="399"/>
    </location>
</feature>
<organism evidence="4 5">
    <name type="scientific">Pseudomonas gingeri</name>
    <dbReference type="NCBI Taxonomy" id="117681"/>
    <lineage>
        <taxon>Bacteria</taxon>
        <taxon>Pseudomonadati</taxon>
        <taxon>Pseudomonadota</taxon>
        <taxon>Gammaproteobacteria</taxon>
        <taxon>Pseudomonadales</taxon>
        <taxon>Pseudomonadaceae</taxon>
        <taxon>Pseudomonas</taxon>
    </lineage>
</organism>
<protein>
    <submittedName>
        <fullName evidence="4">J domain-containing protein</fullName>
    </submittedName>
</protein>
<proteinExistence type="predicted"/>
<dbReference type="EMBL" id="JACAQE010000002">
    <property type="protein sequence ID" value="NWC13993.1"/>
    <property type="molecule type" value="Genomic_DNA"/>
</dbReference>
<comment type="caution">
    <text evidence="4">The sequence shown here is derived from an EMBL/GenBank/DDBJ whole genome shotgun (WGS) entry which is preliminary data.</text>
</comment>
<dbReference type="SUPFAM" id="SSF46565">
    <property type="entry name" value="Chaperone J-domain"/>
    <property type="match status" value="1"/>
</dbReference>
<dbReference type="InterPro" id="IPR036869">
    <property type="entry name" value="J_dom_sf"/>
</dbReference>
<keyword evidence="1" id="KW-0143">Chaperone</keyword>
<dbReference type="CDD" id="cd06257">
    <property type="entry name" value="DnaJ"/>
    <property type="match status" value="1"/>
</dbReference>
<evidence type="ECO:0000313" key="4">
    <source>
        <dbReference type="EMBL" id="NWC13993.1"/>
    </source>
</evidence>
<keyword evidence="2" id="KW-0812">Transmembrane</keyword>
<keyword evidence="2" id="KW-0472">Membrane</keyword>
<feature type="domain" description="J" evidence="3">
    <location>
        <begin position="2"/>
        <end position="53"/>
    </location>
</feature>
<gene>
    <name evidence="4" type="ORF">HX845_10085</name>
</gene>
<name>A0A7Y8CCS5_9PSED</name>
<dbReference type="SMART" id="SM00271">
    <property type="entry name" value="DnaJ"/>
    <property type="match status" value="1"/>
</dbReference>
<sequence>MSCWEILGLSADADTRSIKRQYAILLKQTRPDDDPEGFQRLREAYEQALDWTALTWEPAPVVELPPVVEPVIYATETGLSPAPAGPTAAQRMAGELLEGLTPALLDERWARASVYYCQREFEEQLLLRCLEPGQDFWALAHWGLEHFEWLSPWQRNDLSPHALLELYQRLFKALEETLAGLLGRGDVEGFWREYYNLEQLGWLKGLERRERLNELLAKLLLESPFWSAKLFNSICKLNHWNSNSLTPNCPEPYWTHLLERSRSETFLANQRHRLDLPPDTPDNRVAHLLFADMTLAQRRSFSRRFQKEDWQACHQLARAILISHTRLQSLLPDGDAFFWREWESHDTGWLGFAAVMLACSVAAVQHHLLPGNGLNETASAIALWSLLLCGLHGVLLWFWPGMADTLWTLDQRLSQRLSARLSPRRPPPLVLRELLPCWLLAGVIGAWLGIVPLLAYGGAMLAMAWVDRPAKNRTKPKKTSAHPTSWWLAWGLILIVSLATLALYVAHGLTVAGRNQGLQPWPERLCSRMPASVEDCRPPATREQWYGKEAH</sequence>
<dbReference type="InterPro" id="IPR001623">
    <property type="entry name" value="DnaJ_domain"/>
</dbReference>
<accession>A0A7Y8CCS5</accession>
<dbReference type="AlphaFoldDB" id="A0A7Y8CCS5"/>
<evidence type="ECO:0000256" key="1">
    <source>
        <dbReference type="ARBA" id="ARBA00023186"/>
    </source>
</evidence>
<reference evidence="4 5" key="1">
    <citation type="submission" date="2020-04" db="EMBL/GenBank/DDBJ databases">
        <title>Molecular characterization of pseudomonads from Agaricus bisporus reveal novel blotch 2 pathogens in Western Europe.</title>
        <authorList>
            <person name="Taparia T."/>
            <person name="Krijger M."/>
            <person name="Haynes E."/>
            <person name="Elpinstone J.G."/>
            <person name="Noble R."/>
            <person name="Van Der Wolf J."/>
        </authorList>
    </citation>
    <scope>NUCLEOTIDE SEQUENCE [LARGE SCALE GENOMIC DNA]</scope>
    <source>
        <strain evidence="4 5">IPO3738</strain>
    </source>
</reference>
<keyword evidence="2" id="KW-1133">Transmembrane helix</keyword>
<evidence type="ECO:0000259" key="3">
    <source>
        <dbReference type="PROSITE" id="PS50076"/>
    </source>
</evidence>
<feature type="transmembrane region" description="Helical" evidence="2">
    <location>
        <begin position="487"/>
        <end position="506"/>
    </location>
</feature>
<evidence type="ECO:0000256" key="2">
    <source>
        <dbReference type="SAM" id="Phobius"/>
    </source>
</evidence>